<proteinExistence type="predicted"/>
<dbReference type="RefSeq" id="WP_138405399.1">
    <property type="nucleotide sequence ID" value="NZ_VBSP01000056.1"/>
</dbReference>
<reference evidence="2 3" key="1">
    <citation type="submission" date="2019-05" db="EMBL/GenBank/DDBJ databases">
        <title>The metagenome of a microbial culture collection derived from dairy environment covers the genomic content of the human microbiome.</title>
        <authorList>
            <person name="Roder T."/>
            <person name="Wuthrich D."/>
            <person name="Sattari Z."/>
            <person name="Von Ah U."/>
            <person name="Bar C."/>
            <person name="Ronchi F."/>
            <person name="Macpherson A.J."/>
            <person name="Ganal-Vonarburg S.C."/>
            <person name="Bruggmann R."/>
            <person name="Vergeres G."/>
        </authorList>
    </citation>
    <scope>NUCLEOTIDE SEQUENCE [LARGE SCALE GENOMIC DNA]</scope>
    <source>
        <strain evidence="2 3">FAM 24227</strain>
    </source>
</reference>
<feature type="coiled-coil region" evidence="1">
    <location>
        <begin position="203"/>
        <end position="230"/>
    </location>
</feature>
<evidence type="ECO:0000313" key="2">
    <source>
        <dbReference type="EMBL" id="TLQ39559.1"/>
    </source>
</evidence>
<sequence>MTDNTPSKNNEVTVMVDSSGNELQFEKASEGKISFGKKFKEVNLDITSLIGGSLADAGVFFKTKSMAFEQILEAYPNGLYTATVSPEKLSHFKVDNTFTTMVRDSENHLIGHAGFSEINMPNSISPAMVLGIGMQVMAFASSTYYLNEINSQISAIDEKLDVLFNMHEDEIIGKIISASKGLLEIAKRKIVDQADIGQIRHLKIEITSIYEQFQQRLKRHEQELQQKNYQKTEDKLISDINYAIKYAFETDKLSLYADLIEISVRIKLGNSNELIKARTEELKEKFADSFYLNYETKLQEIYDVIVQQKNEELAHKTNRLEGSEKFLESFSENYSNLPFLKKDKDEDKAKKKGLKLPGQVEKFSGSVGKFSKNIGEASSKGLKSVVTGLPKREVAKVEERLADINQKLLTTTEDLSRNRDIDEIINEVISLPNQDQELLYIVTEDNEQRLFIPERV</sequence>
<keyword evidence="1" id="KW-0175">Coiled coil</keyword>
<dbReference type="OrthoDB" id="2812624at2"/>
<dbReference type="AlphaFoldDB" id="A0A5R9DWT2"/>
<gene>
    <name evidence="2" type="ORF">FEZ33_10840</name>
</gene>
<comment type="caution">
    <text evidence="2">The sequence shown here is derived from an EMBL/GenBank/DDBJ whole genome shotgun (WGS) entry which is preliminary data.</text>
</comment>
<evidence type="ECO:0000313" key="3">
    <source>
        <dbReference type="Proteomes" id="UP000306420"/>
    </source>
</evidence>
<dbReference type="EMBL" id="VBSP01000056">
    <property type="protein sequence ID" value="TLQ39559.1"/>
    <property type="molecule type" value="Genomic_DNA"/>
</dbReference>
<name>A0A5R9DWT2_9LACT</name>
<dbReference type="Proteomes" id="UP000306420">
    <property type="component" value="Unassembled WGS sequence"/>
</dbReference>
<evidence type="ECO:0000256" key="1">
    <source>
        <dbReference type="SAM" id="Coils"/>
    </source>
</evidence>
<protein>
    <submittedName>
        <fullName evidence="2">Uncharacterized protein</fullName>
    </submittedName>
</protein>
<organism evidence="2 3">
    <name type="scientific">Ruoffia tabacinasalis</name>
    <dbReference type="NCBI Taxonomy" id="87458"/>
    <lineage>
        <taxon>Bacteria</taxon>
        <taxon>Bacillati</taxon>
        <taxon>Bacillota</taxon>
        <taxon>Bacilli</taxon>
        <taxon>Lactobacillales</taxon>
        <taxon>Aerococcaceae</taxon>
        <taxon>Ruoffia</taxon>
    </lineage>
</organism>
<accession>A0A5R9DWT2</accession>